<dbReference type="Gene3D" id="2.40.128.600">
    <property type="match status" value="1"/>
</dbReference>
<evidence type="ECO:0000259" key="2">
    <source>
        <dbReference type="Pfam" id="PF00144"/>
    </source>
</evidence>
<dbReference type="PANTHER" id="PTHR46825:SF15">
    <property type="entry name" value="BETA-LACTAMASE-RELATED DOMAIN-CONTAINING PROTEIN"/>
    <property type="match status" value="1"/>
</dbReference>
<dbReference type="EMBL" id="PYGF01000003">
    <property type="protein sequence ID" value="PSL05759.1"/>
    <property type="molecule type" value="Genomic_DNA"/>
</dbReference>
<dbReference type="Proteomes" id="UP000240708">
    <property type="component" value="Unassembled WGS sequence"/>
</dbReference>
<dbReference type="Gene3D" id="3.40.710.10">
    <property type="entry name" value="DD-peptidase/beta-lactamase superfamily"/>
    <property type="match status" value="1"/>
</dbReference>
<organism evidence="4 5">
    <name type="scientific">Cecembia rubra</name>
    <dbReference type="NCBI Taxonomy" id="1485585"/>
    <lineage>
        <taxon>Bacteria</taxon>
        <taxon>Pseudomonadati</taxon>
        <taxon>Bacteroidota</taxon>
        <taxon>Cytophagia</taxon>
        <taxon>Cytophagales</taxon>
        <taxon>Cyclobacteriaceae</taxon>
        <taxon>Cecembia</taxon>
    </lineage>
</organism>
<dbReference type="SUPFAM" id="SSF56601">
    <property type="entry name" value="beta-lactamase/transpeptidase-like"/>
    <property type="match status" value="1"/>
</dbReference>
<dbReference type="InterPro" id="IPR050491">
    <property type="entry name" value="AmpC-like"/>
</dbReference>
<evidence type="ECO:0000256" key="1">
    <source>
        <dbReference type="SAM" id="SignalP"/>
    </source>
</evidence>
<dbReference type="InterPro" id="IPR012338">
    <property type="entry name" value="Beta-lactam/transpept-like"/>
</dbReference>
<keyword evidence="5" id="KW-1185">Reference proteome</keyword>
<name>A0A2P8E8E4_9BACT</name>
<evidence type="ECO:0000313" key="4">
    <source>
        <dbReference type="EMBL" id="PSL05759.1"/>
    </source>
</evidence>
<feature type="signal peptide" evidence="1">
    <location>
        <begin position="1"/>
        <end position="21"/>
    </location>
</feature>
<comment type="caution">
    <text evidence="4">The sequence shown here is derived from an EMBL/GenBank/DDBJ whole genome shotgun (WGS) entry which is preliminary data.</text>
</comment>
<dbReference type="Pfam" id="PF00144">
    <property type="entry name" value="Beta-lactamase"/>
    <property type="match status" value="1"/>
</dbReference>
<keyword evidence="1" id="KW-0732">Signal</keyword>
<proteinExistence type="predicted"/>
<dbReference type="RefSeq" id="WP_106566802.1">
    <property type="nucleotide sequence ID" value="NZ_PYGF01000003.1"/>
</dbReference>
<dbReference type="InterPro" id="IPR021860">
    <property type="entry name" value="Peptidase_S12_Pab87-rel_C"/>
</dbReference>
<accession>A0A2P8E8E4</accession>
<evidence type="ECO:0000313" key="5">
    <source>
        <dbReference type="Proteomes" id="UP000240708"/>
    </source>
</evidence>
<dbReference type="PANTHER" id="PTHR46825">
    <property type="entry name" value="D-ALANYL-D-ALANINE-CARBOXYPEPTIDASE/ENDOPEPTIDASE AMPH"/>
    <property type="match status" value="1"/>
</dbReference>
<sequence>MKKHFHFFWVFFLFAIHSLQAQTTPDLQKLDAYFEQMVKDWDVPGASIGIVQDGQLVFTGNYGTKEVDKNEKPDEHTLYAIASNSKAFTSAVLAMLVQEGKLNWNDRVMEHLPYFSLFDDPWISAHVTIRDLLSHRVGLGTFSGDVIWYKNEGSAEDFIKRAGKVPQAFEFRGGYGYSNLMYVTAGEIIRKITGKTWGENIQERILKPLGMDRTTTTAKDLDKRGNYVTPHGREEGINFPIAFEDWDTIGATGGLISSVSDVAKWMIFNMNHGIIGEDTLISRGNRNLMWTMHNVNVVDHTQPNDLGRHFSGYGLGWNLGDFHGKLMVGHTGGYDGMITAVTMIPEEKLGVVVLTNGHQSPIMAATYYAFDQFLGTGSKDWSGDMLKRSLANQANDTRIADIKKARVLNTKTSLSPSQFAGAYRSDIYGKIEVKEEKGALRLYFEDAPRLSASLKHWHYDTYEIIWDEKHAWFNFGTLQFLLNNKMQVVGMDFNIPNDDIFFEELKPVKINP</sequence>
<feature type="chain" id="PRO_5015104257" evidence="1">
    <location>
        <begin position="22"/>
        <end position="512"/>
    </location>
</feature>
<feature type="domain" description="Peptidase S12 Pab87-related C-terminal" evidence="3">
    <location>
        <begin position="406"/>
        <end position="504"/>
    </location>
</feature>
<reference evidence="4 5" key="1">
    <citation type="submission" date="2018-03" db="EMBL/GenBank/DDBJ databases">
        <title>Genomic Encyclopedia of Archaeal and Bacterial Type Strains, Phase II (KMG-II): from individual species to whole genera.</title>
        <authorList>
            <person name="Goeker M."/>
        </authorList>
    </citation>
    <scope>NUCLEOTIDE SEQUENCE [LARGE SCALE GENOMIC DNA]</scope>
    <source>
        <strain evidence="4 5">DSM 28057</strain>
    </source>
</reference>
<dbReference type="AlphaFoldDB" id="A0A2P8E8E4"/>
<dbReference type="OrthoDB" id="1522765at2"/>
<feature type="domain" description="Beta-lactamase-related" evidence="2">
    <location>
        <begin position="30"/>
        <end position="360"/>
    </location>
</feature>
<gene>
    <name evidence="4" type="ORF">CLV48_103274</name>
</gene>
<dbReference type="Pfam" id="PF11954">
    <property type="entry name" value="DUF3471"/>
    <property type="match status" value="1"/>
</dbReference>
<protein>
    <submittedName>
        <fullName evidence="4">CubicO group peptidase (Beta-lactamase class C family)</fullName>
    </submittedName>
</protein>
<dbReference type="InterPro" id="IPR001466">
    <property type="entry name" value="Beta-lactam-related"/>
</dbReference>
<evidence type="ECO:0000259" key="3">
    <source>
        <dbReference type="Pfam" id="PF11954"/>
    </source>
</evidence>